<dbReference type="EMBL" id="SJPI01000002">
    <property type="protein sequence ID" value="TWT50233.1"/>
    <property type="molecule type" value="Genomic_DNA"/>
</dbReference>
<sequence length="248" mass="27850">MNVSLVLLAHPRSGSTAIRDIFDLHPRLSVLNEPFNPTRGSDGWGYDFLADLNAGQQLPDILQDLKETSNGVKHLLGQLTLKQDLEVFAFFPTKFFMVRRNQLQAVASSLIAEQTLQWHRRGAPRMQDQPLEPLDLNRIAEYLDTQGTAIAQTNAFLAQHETGHQCRRIVYEDLFGENVSISQRLEITLELVRSVVGNDLSNAYIEKVAAKLDHDSNKVNSTETYRLLPNLAEINRLFGAGQFGAPLE</sequence>
<protein>
    <recommendedName>
        <fullName evidence="3">Stf0 sulfotransferase</fullName>
    </recommendedName>
</protein>
<dbReference type="AlphaFoldDB" id="A0A5C5WJU0"/>
<evidence type="ECO:0000313" key="1">
    <source>
        <dbReference type="EMBL" id="TWT50233.1"/>
    </source>
</evidence>
<evidence type="ECO:0008006" key="3">
    <source>
        <dbReference type="Google" id="ProtNLM"/>
    </source>
</evidence>
<reference evidence="1 2" key="1">
    <citation type="submission" date="2019-02" db="EMBL/GenBank/DDBJ databases">
        <title>Deep-cultivation of Planctomycetes and their phenomic and genomic characterization uncovers novel biology.</title>
        <authorList>
            <person name="Wiegand S."/>
            <person name="Jogler M."/>
            <person name="Boedeker C."/>
            <person name="Pinto D."/>
            <person name="Vollmers J."/>
            <person name="Rivas-Marin E."/>
            <person name="Kohn T."/>
            <person name="Peeters S.H."/>
            <person name="Heuer A."/>
            <person name="Rast P."/>
            <person name="Oberbeckmann S."/>
            <person name="Bunk B."/>
            <person name="Jeske O."/>
            <person name="Meyerdierks A."/>
            <person name="Storesund J.E."/>
            <person name="Kallscheuer N."/>
            <person name="Luecker S."/>
            <person name="Lage O.M."/>
            <person name="Pohl T."/>
            <person name="Merkel B.J."/>
            <person name="Hornburger P."/>
            <person name="Mueller R.-W."/>
            <person name="Bruemmer F."/>
            <person name="Labrenz M."/>
            <person name="Spormann A.M."/>
            <person name="Op Den Camp H."/>
            <person name="Overmann J."/>
            <person name="Amann R."/>
            <person name="Jetten M.S.M."/>
            <person name="Mascher T."/>
            <person name="Medema M.H."/>
            <person name="Devos D.P."/>
            <person name="Kaster A.-K."/>
            <person name="Ovreas L."/>
            <person name="Rohde M."/>
            <person name="Galperin M.Y."/>
            <person name="Jogler C."/>
        </authorList>
    </citation>
    <scope>NUCLEOTIDE SEQUENCE [LARGE SCALE GENOMIC DNA]</scope>
    <source>
        <strain evidence="1 2">Pla22</strain>
    </source>
</reference>
<dbReference type="Proteomes" id="UP000316598">
    <property type="component" value="Unassembled WGS sequence"/>
</dbReference>
<dbReference type="Gene3D" id="3.40.50.300">
    <property type="entry name" value="P-loop containing nucleotide triphosphate hydrolases"/>
    <property type="match status" value="1"/>
</dbReference>
<accession>A0A5C5WJU0</accession>
<dbReference type="RefSeq" id="WP_146515499.1">
    <property type="nucleotide sequence ID" value="NZ_SJPI01000002.1"/>
</dbReference>
<keyword evidence="2" id="KW-1185">Reference proteome</keyword>
<name>A0A5C5WJU0_9BACT</name>
<dbReference type="SUPFAM" id="SSF52540">
    <property type="entry name" value="P-loop containing nucleoside triphosphate hydrolases"/>
    <property type="match status" value="1"/>
</dbReference>
<organism evidence="1 2">
    <name type="scientific">Rubripirellula amarantea</name>
    <dbReference type="NCBI Taxonomy" id="2527999"/>
    <lineage>
        <taxon>Bacteria</taxon>
        <taxon>Pseudomonadati</taxon>
        <taxon>Planctomycetota</taxon>
        <taxon>Planctomycetia</taxon>
        <taxon>Pirellulales</taxon>
        <taxon>Pirellulaceae</taxon>
        <taxon>Rubripirellula</taxon>
    </lineage>
</organism>
<comment type="caution">
    <text evidence="1">The sequence shown here is derived from an EMBL/GenBank/DDBJ whole genome shotgun (WGS) entry which is preliminary data.</text>
</comment>
<proteinExistence type="predicted"/>
<evidence type="ECO:0000313" key="2">
    <source>
        <dbReference type="Proteomes" id="UP000316598"/>
    </source>
</evidence>
<dbReference type="InterPro" id="IPR027417">
    <property type="entry name" value="P-loop_NTPase"/>
</dbReference>
<gene>
    <name evidence="1" type="ORF">Pla22_29740</name>
</gene>